<sequence length="137" mass="15965">MAKFAQVLQSLRNWFESFSWYSLLRTFELHLLFGSLGVMLLREILYQSLPYTSFDTLNVIFHTIPLYTIAYHAFLLGVWLTLVSSNVKYTPYGLWAYAFVYLFPFEGLSLDSLIRPAVYVVLGIFLFRFAASSYARK</sequence>
<dbReference type="RefSeq" id="WP_185179811.1">
    <property type="nucleotide sequence ID" value="NZ_CBCSEP010000006.1"/>
</dbReference>
<accession>A0A841TJ64</accession>
<organism evidence="2 3">
    <name type="scientific">Cohnella lubricantis</name>
    <dbReference type="NCBI Taxonomy" id="2163172"/>
    <lineage>
        <taxon>Bacteria</taxon>
        <taxon>Bacillati</taxon>
        <taxon>Bacillota</taxon>
        <taxon>Bacilli</taxon>
        <taxon>Bacillales</taxon>
        <taxon>Paenibacillaceae</taxon>
        <taxon>Cohnella</taxon>
    </lineage>
</organism>
<evidence type="ECO:0000256" key="1">
    <source>
        <dbReference type="SAM" id="Phobius"/>
    </source>
</evidence>
<reference evidence="2 3" key="1">
    <citation type="submission" date="2020-08" db="EMBL/GenBank/DDBJ databases">
        <title>Cohnella phylogeny.</title>
        <authorList>
            <person name="Dunlap C."/>
        </authorList>
    </citation>
    <scope>NUCLEOTIDE SEQUENCE [LARGE SCALE GENOMIC DNA]</scope>
    <source>
        <strain evidence="2 3">DSM 103658</strain>
    </source>
</reference>
<feature type="transmembrane region" description="Helical" evidence="1">
    <location>
        <begin position="117"/>
        <end position="135"/>
    </location>
</feature>
<keyword evidence="1" id="KW-0812">Transmembrane</keyword>
<protein>
    <submittedName>
        <fullName evidence="2">Uncharacterized protein</fullName>
    </submittedName>
</protein>
<evidence type="ECO:0000313" key="2">
    <source>
        <dbReference type="EMBL" id="MBB6678541.1"/>
    </source>
</evidence>
<keyword evidence="1" id="KW-0472">Membrane</keyword>
<keyword evidence="1" id="KW-1133">Transmembrane helix</keyword>
<gene>
    <name evidence="2" type="ORF">H4Q31_14715</name>
</gene>
<comment type="caution">
    <text evidence="2">The sequence shown here is derived from an EMBL/GenBank/DDBJ whole genome shotgun (WGS) entry which is preliminary data.</text>
</comment>
<evidence type="ECO:0000313" key="3">
    <source>
        <dbReference type="Proteomes" id="UP000574133"/>
    </source>
</evidence>
<dbReference type="EMBL" id="JACJVN010000057">
    <property type="protein sequence ID" value="MBB6678541.1"/>
    <property type="molecule type" value="Genomic_DNA"/>
</dbReference>
<name>A0A841TJ64_9BACL</name>
<keyword evidence="3" id="KW-1185">Reference proteome</keyword>
<feature type="transmembrane region" description="Helical" evidence="1">
    <location>
        <begin position="20"/>
        <end position="40"/>
    </location>
</feature>
<proteinExistence type="predicted"/>
<feature type="transmembrane region" description="Helical" evidence="1">
    <location>
        <begin position="89"/>
        <end position="105"/>
    </location>
</feature>
<dbReference type="AlphaFoldDB" id="A0A841TJ64"/>
<feature type="transmembrane region" description="Helical" evidence="1">
    <location>
        <begin position="60"/>
        <end position="82"/>
    </location>
</feature>
<dbReference type="Proteomes" id="UP000574133">
    <property type="component" value="Unassembled WGS sequence"/>
</dbReference>